<reference evidence="2" key="1">
    <citation type="submission" date="2016-10" db="EMBL/GenBank/DDBJ databases">
        <authorList>
            <person name="Varghese N."/>
            <person name="Submissions S."/>
        </authorList>
    </citation>
    <scope>NUCLEOTIDE SEQUENCE [LARGE SCALE GENOMIC DNA]</scope>
    <source>
        <strain evidence="2">IBRC-M 10403</strain>
    </source>
</reference>
<proteinExistence type="predicted"/>
<evidence type="ECO:0000313" key="1">
    <source>
        <dbReference type="EMBL" id="SDC73117.1"/>
    </source>
</evidence>
<gene>
    <name evidence="1" type="ORF">SAMN05216174_10427</name>
</gene>
<keyword evidence="2" id="KW-1185">Reference proteome</keyword>
<dbReference type="PANTHER" id="PTHR33361:SF2">
    <property type="entry name" value="DUF885 DOMAIN-CONTAINING PROTEIN"/>
    <property type="match status" value="1"/>
</dbReference>
<dbReference type="AlphaFoldDB" id="A0A1G6P0Z0"/>
<dbReference type="STRING" id="1271860.SAMN05216174_10427"/>
<organism evidence="1 2">
    <name type="scientific">Actinokineospora iranica</name>
    <dbReference type="NCBI Taxonomy" id="1271860"/>
    <lineage>
        <taxon>Bacteria</taxon>
        <taxon>Bacillati</taxon>
        <taxon>Actinomycetota</taxon>
        <taxon>Actinomycetes</taxon>
        <taxon>Pseudonocardiales</taxon>
        <taxon>Pseudonocardiaceae</taxon>
        <taxon>Actinokineospora</taxon>
    </lineage>
</organism>
<sequence length="564" mass="61250">MIGFGRIGDVMTTGDGGVLALADELLAAQLAAEPLGATLLGVPGYDDKLADPSESAEQALRAHALDIAERAEASVGAHDHDPVTAKVVAQQARAMIDRIDARMIEYTVTDIFVGPAASLLTFLPMVALPDVERAQSYLSRLRAVPEHLDGVAERHRAGVAAGRTPVRRLVDAAVAHLDRYLTSPVATDPLLAQKLVGEDNGFAAERERVVSEIVRPAFARYRAALADEIAPHGRADDRPGLCALPGGDAAYAALSRVHTTTDLTPEELHQTGLDLIAALREEYAELGARVFGTQDQTEIFQRLISDPDLRWRDGDELLEHARAAIERAEAAAPGWFGRLPGQRCRVEPVPAAEAPGAPAAYYMPPSLDGLRPGVYYANTDRAHERDRFLAEVTAFHEAVPGHHFQLTLAMELAELPLLRRLADVNAYVEGWGLYTERLAEEMGLYSDDVARFGMLAMDSMRAGRLVVDTGLHAKGWSRDQAVAYLRENTPLSVLEIGNEIDRYIAYPGQALSYMVGRLEIQRIRAAAQARLGDRFDIRAFHDLILGGGPLPLTVLDEVVAAWGN</sequence>
<dbReference type="Pfam" id="PF05960">
    <property type="entry name" value="DUF885"/>
    <property type="match status" value="1"/>
</dbReference>
<protein>
    <submittedName>
        <fullName evidence="1">Uncharacterized conserved protein, DUF885 familyt</fullName>
    </submittedName>
</protein>
<dbReference type="EMBL" id="FMZZ01000004">
    <property type="protein sequence ID" value="SDC73117.1"/>
    <property type="molecule type" value="Genomic_DNA"/>
</dbReference>
<dbReference type="InterPro" id="IPR010281">
    <property type="entry name" value="DUF885"/>
</dbReference>
<dbReference type="Proteomes" id="UP000199501">
    <property type="component" value="Unassembled WGS sequence"/>
</dbReference>
<accession>A0A1G6P0Z0</accession>
<name>A0A1G6P0Z0_9PSEU</name>
<evidence type="ECO:0000313" key="2">
    <source>
        <dbReference type="Proteomes" id="UP000199501"/>
    </source>
</evidence>
<dbReference type="PANTHER" id="PTHR33361">
    <property type="entry name" value="GLR0591 PROTEIN"/>
    <property type="match status" value="1"/>
</dbReference>